<evidence type="ECO:0000313" key="5">
    <source>
        <dbReference type="Proteomes" id="UP001153069"/>
    </source>
</evidence>
<proteinExistence type="predicted"/>
<accession>A0A9N8ELI5</accession>
<dbReference type="OrthoDB" id="185373at2759"/>
<feature type="region of interest" description="Disordered" evidence="3">
    <location>
        <begin position="21"/>
        <end position="84"/>
    </location>
</feature>
<reference evidence="4" key="1">
    <citation type="submission" date="2020-06" db="EMBL/GenBank/DDBJ databases">
        <authorList>
            <consortium name="Plant Systems Biology data submission"/>
        </authorList>
    </citation>
    <scope>NUCLEOTIDE SEQUENCE</scope>
    <source>
        <strain evidence="4">D6</strain>
    </source>
</reference>
<protein>
    <submittedName>
        <fullName evidence="4">Pentatricopeptide repeat-containing protein</fullName>
    </submittedName>
</protein>
<dbReference type="PROSITE" id="PS51375">
    <property type="entry name" value="PPR"/>
    <property type="match status" value="1"/>
</dbReference>
<comment type="caution">
    <text evidence="4">The sequence shown here is derived from an EMBL/GenBank/DDBJ whole genome shotgun (WGS) entry which is preliminary data.</text>
</comment>
<feature type="compositionally biased region" description="Low complexity" evidence="3">
    <location>
        <begin position="21"/>
        <end position="30"/>
    </location>
</feature>
<dbReference type="PANTHER" id="PTHR47942">
    <property type="entry name" value="TETRATRICOPEPTIDE REPEAT (TPR)-LIKE SUPERFAMILY PROTEIN-RELATED"/>
    <property type="match status" value="1"/>
</dbReference>
<organism evidence="4 5">
    <name type="scientific">Seminavis robusta</name>
    <dbReference type="NCBI Taxonomy" id="568900"/>
    <lineage>
        <taxon>Eukaryota</taxon>
        <taxon>Sar</taxon>
        <taxon>Stramenopiles</taxon>
        <taxon>Ochrophyta</taxon>
        <taxon>Bacillariophyta</taxon>
        <taxon>Bacillariophyceae</taxon>
        <taxon>Bacillariophycidae</taxon>
        <taxon>Naviculales</taxon>
        <taxon>Naviculaceae</taxon>
        <taxon>Seminavis</taxon>
    </lineage>
</organism>
<dbReference type="Proteomes" id="UP001153069">
    <property type="component" value="Unassembled WGS sequence"/>
</dbReference>
<gene>
    <name evidence="4" type="ORF">SEMRO_1483_G276370.1</name>
</gene>
<dbReference type="PANTHER" id="PTHR47942:SF63">
    <property type="entry name" value="PENTATRICOPEPTIDE REPEAT-CONTAINING PROTEIN"/>
    <property type="match status" value="1"/>
</dbReference>
<keyword evidence="1" id="KW-0677">Repeat</keyword>
<dbReference type="InterPro" id="IPR051222">
    <property type="entry name" value="PPR/CCM1_RNA-binding"/>
</dbReference>
<evidence type="ECO:0000256" key="3">
    <source>
        <dbReference type="SAM" id="MobiDB-lite"/>
    </source>
</evidence>
<evidence type="ECO:0000313" key="4">
    <source>
        <dbReference type="EMBL" id="CAB9524002.1"/>
    </source>
</evidence>
<keyword evidence="5" id="KW-1185">Reference proteome</keyword>
<dbReference type="InterPro" id="IPR002885">
    <property type="entry name" value="PPR_rpt"/>
</dbReference>
<evidence type="ECO:0000256" key="2">
    <source>
        <dbReference type="PROSITE-ProRule" id="PRU00708"/>
    </source>
</evidence>
<dbReference type="InterPro" id="IPR011990">
    <property type="entry name" value="TPR-like_helical_dom_sf"/>
</dbReference>
<dbReference type="AlphaFoldDB" id="A0A9N8ELI5"/>
<dbReference type="Gene3D" id="1.25.40.10">
    <property type="entry name" value="Tetratricopeptide repeat domain"/>
    <property type="match status" value="3"/>
</dbReference>
<sequence>MPRFQQPCFYYWHYRRRQRSSISLLQQTSSTEKDTDQEDATTTEPKDTFDDDDDEDEEEDYTERDAMLMEPPKPTKKTSKLEERTRRFFQEVPFSSKATGNSTLIAESDDHNAVEIPEQQHKGAIDEYLKEAQSLATIWSYKQSHKGALMVERIIRRVIQSQDEEDGGGIETLAQQSSIKVAHVYTCAIRGWTFSGDRGSAERAEEILDTMQQCYMEGGIQGIKPGIEAFNMVLLAYARSGLRDAPQQALRVLQKLHDWYTTGATDIAPNKKSYAAVLRAFANTGKPDAPERVMTLLEHMERLAEEEGYTSVRPDFMCHGAYFSALHDAMERDHITGEEAATIGETYLFKLMASPHEDIQPDTWCFNLVLGSWSKSYTKDMVERADAIMEIFEAYHEQSGQSEKTRPSTLSYNFLLSTYSRSKLKDKGARSLAVLRRMQELARSGENPGAKPDAVTFNTVMTAFGKSRQPNAPYYVEDLLREMHEEYVKTRDPRIRPTSRTYNNCVNAWAQSTLPGSAARIMEWIVHMQSNAEREGRRYLGPNKWTFNAFLQSLSKSGEPTIGEDAEEVLNQMMEYYRKGWTELKPDVLTFTTAIHCIAVSGKPDALERSLAIVRRMEDFHEQGFGDVRPNCYTYNCVINAAAKSRRPGKAQIALQLLRRMQEVALRPPTVTYNNVLNACAFAHHRDDVPDDILDIAKEVFEEAKVTCEPNYITYGAYVRVISKFVRDGTKKKDLACDVYRQCCEAGQLTNHVMKQLRYALTARQYAELLEDAVADEKTGQFHERYTENARRTKLSFQQTSHGHGRR</sequence>
<dbReference type="EMBL" id="CAICTM010001481">
    <property type="protein sequence ID" value="CAB9524002.1"/>
    <property type="molecule type" value="Genomic_DNA"/>
</dbReference>
<evidence type="ECO:0000256" key="1">
    <source>
        <dbReference type="ARBA" id="ARBA00022737"/>
    </source>
</evidence>
<feature type="repeat" description="PPR" evidence="2">
    <location>
        <begin position="631"/>
        <end position="668"/>
    </location>
</feature>
<dbReference type="Pfam" id="PF13812">
    <property type="entry name" value="PPR_3"/>
    <property type="match status" value="1"/>
</dbReference>
<name>A0A9N8ELI5_9STRA</name>
<feature type="compositionally biased region" description="Acidic residues" evidence="3">
    <location>
        <begin position="49"/>
        <end position="62"/>
    </location>
</feature>